<feature type="region of interest" description="Disordered" evidence="1">
    <location>
        <begin position="1904"/>
        <end position="1952"/>
    </location>
</feature>
<feature type="transmembrane region" description="Helical" evidence="2">
    <location>
        <begin position="1565"/>
        <end position="1594"/>
    </location>
</feature>
<feature type="transmembrane region" description="Helical" evidence="2">
    <location>
        <begin position="347"/>
        <end position="366"/>
    </location>
</feature>
<feature type="transmembrane region" description="Helical" evidence="2">
    <location>
        <begin position="528"/>
        <end position="557"/>
    </location>
</feature>
<evidence type="ECO:0000313" key="4">
    <source>
        <dbReference type="Proteomes" id="UP000186804"/>
    </source>
</evidence>
<reference evidence="3 4" key="1">
    <citation type="submission" date="2016-10" db="EMBL/GenBank/DDBJ databases">
        <title>Reductive evolution of mitochondrial metabolism and differential evolution of invasion-related proteins in Cryptosporidium.</title>
        <authorList>
            <person name="Liu S."/>
            <person name="Roellig D.M."/>
            <person name="Guo Y."/>
            <person name="Li N."/>
            <person name="Frace M.A."/>
            <person name="Tang K."/>
            <person name="Zhang L."/>
            <person name="Feng Y."/>
            <person name="Xiao L."/>
        </authorList>
    </citation>
    <scope>NUCLEOTIDE SEQUENCE [LARGE SCALE GENOMIC DNA]</scope>
    <source>
        <strain evidence="3">30847</strain>
    </source>
</reference>
<feature type="transmembrane region" description="Helical" evidence="2">
    <location>
        <begin position="1524"/>
        <end position="1545"/>
    </location>
</feature>
<dbReference type="Proteomes" id="UP000186804">
    <property type="component" value="Unassembled WGS sequence"/>
</dbReference>
<organism evidence="3 4">
    <name type="scientific">Cryptosporidium andersoni</name>
    <dbReference type="NCBI Taxonomy" id="117008"/>
    <lineage>
        <taxon>Eukaryota</taxon>
        <taxon>Sar</taxon>
        <taxon>Alveolata</taxon>
        <taxon>Apicomplexa</taxon>
        <taxon>Conoidasida</taxon>
        <taxon>Coccidia</taxon>
        <taxon>Eucoccidiorida</taxon>
        <taxon>Eimeriorina</taxon>
        <taxon>Cryptosporidiidae</taxon>
        <taxon>Cryptosporidium</taxon>
    </lineage>
</organism>
<dbReference type="EMBL" id="LRBS01000121">
    <property type="protein sequence ID" value="OII71581.1"/>
    <property type="molecule type" value="Genomic_DNA"/>
</dbReference>
<feature type="transmembrane region" description="Helical" evidence="2">
    <location>
        <begin position="1491"/>
        <end position="1512"/>
    </location>
</feature>
<dbReference type="RefSeq" id="XP_067066771.1">
    <property type="nucleotide sequence ID" value="XM_067213520.1"/>
</dbReference>
<feature type="compositionally biased region" description="Basic residues" evidence="1">
    <location>
        <begin position="1942"/>
        <end position="1952"/>
    </location>
</feature>
<keyword evidence="2" id="KW-0812">Transmembrane</keyword>
<dbReference type="VEuPathDB" id="CryptoDB:cand_032940"/>
<protein>
    <submittedName>
        <fullName evidence="3">Uncharacterized protein</fullName>
    </submittedName>
</protein>
<keyword evidence="4" id="KW-1185">Reference proteome</keyword>
<feature type="transmembrane region" description="Helical" evidence="2">
    <location>
        <begin position="1312"/>
        <end position="1335"/>
    </location>
</feature>
<proteinExistence type="predicted"/>
<feature type="transmembrane region" description="Helical" evidence="2">
    <location>
        <begin position="275"/>
        <end position="300"/>
    </location>
</feature>
<feature type="transmembrane region" description="Helical" evidence="2">
    <location>
        <begin position="37"/>
        <end position="58"/>
    </location>
</feature>
<feature type="transmembrane region" description="Helical" evidence="2">
    <location>
        <begin position="677"/>
        <end position="701"/>
    </location>
</feature>
<gene>
    <name evidence="3" type="ORF">cand_032940</name>
</gene>
<feature type="transmembrane region" description="Helical" evidence="2">
    <location>
        <begin position="406"/>
        <end position="431"/>
    </location>
</feature>
<dbReference type="GeneID" id="92367478"/>
<sequence length="1952" mass="225299">MDVTPEDCSVNPQVLASFKWLCCSNSNRGKLSPMYQLIVGLGYIVFLILFTLVLSLVIQTNSIYNSVSSITMAVNMANWNPGEYTAKDSNIYTIQSYSDIQNWLYYVLGPLLLHGYISDQNLLIGAVLKKCESKYVAENTYEYYSPFIPKTYGNLHILDRSNCKETTLNLISRIASPYKSLQQFFNSTEDFVYQYVETEIPNLPIISNNTNVTSVNIEMLLYNGNIDVFSILEYNFKLTSFGSYSFDSSFWSATPIKSYIGFPCYKSCNLTTKKIIPVLLFFLYCICVLFHTLSGLFMLFSNCYYNGKLKKIAYQDSDNLDSDSQIPSVESWKEYFKHRSLPITIRLFNLCIIATWLGSGIILQTLPYETLDEILQSTNSYTGHILHNSHDTNDLKYLKKLTLSNIIWTVKLASSLRFIGMSLGCVVILLIIFRTFHIFSTLFANINSPLIAIFLYFKKVVGFVLFLCLIILIVTLTIVIFLQFDNFSLFFRSFLASLSYSLMTILLSPCQPVYLKEGFANFNPRLTFFTLLSFSVAYILLFLILLPLSIATTIYLYGEIELYQVFNQNSDNIFTIKSSLNAWIQQLFFLSTFWQTLSNDSSLSHRIIQKNKNYLENMNLDSKYDLGQNKQFSFEKYQVSGANEKLLDTSSRTNIDWIKRRYRRLKLFFSFPPKLEFIPYQLFILMFLFVCLSICWTVLVFRTQLHPNVRSVIWDILNAPFRAPSLFSMNIDLNNSPYIFRNCSLRNTEYPKFFFNDDQIKQIPSSLIVGLNQSVQLSNITSIHHLNIWFANIFIPLIESNDIKGSYINLSIHDDLSETYSSKDNNGHMIPIAYTKLYPITNPMLIVRQSCSIPICNSNPTSAGYYLSVLSDISSEFESIGNLAEFNSTTPMKNLNYLNTFSSYKSLSILEDLNNKKKSKFLSKSREDRIIFDMSEIAGNSIDKSGTNKTEEISLMTHNNSKNNESGIDIDKNIYHEKDLKLSNSLKFSKSLVSIETTSQLRSMVAESGIRRIFFLYSGTDDQIYQQYLNALNGTAVGSMFWIVKLGSSANDEISIEFLPSLTPFKNISEIVGSSGNLFDFSLQKMQILFPIYLSSISSVALIDININFFQSGLFETYFDVKIIDNYWINYENSSNINYKYLKSNKETNFSSSSWAYCFVALAIMLLILTIIIALYFYNISKKRQIRTSNIFHTDIDNIDLPNNNKSFRTKLEDKALMDDDSSSSKRDYSSTIKRRVNISSESKFSKSSKSDKINNEDMLISNEKKSAEKGNGKDRNGYHIQEVSMDVDISDISIPDEDIIALYRLSRFNTFTLSILTLAFLSCFLTCIVFFAYLSTQSLVLNLKTINSEGKFVSTATYESDGLPWSIPISETSRLEEDIQTIGHGSGFYNGNAFSLYSLLNIVANIQKLTWYFKMFEFFAALLIFIYIIYLLFYSGILIDRYHRTKVFRMKSLQKSRRYCVSSLDSTLSLTNFMDSASITGFSWKRANNIMLPSMFITFIFLLFFALIGYCTLGIQELSFLTYYYSILSSLLVIFNYNSIKYLFLTNVLYTSNVGLYTNWISYFWKPVFLVFTFFFYQFILKALLPASVICYLRSLSTKNLQNSHDILLSKLNTIAVTRPRIKIFVNDSIMLRMRFFIKALYRKLGTVRDFPQEFDLFKESETSGILEEDITDIRETGDNPDWIFAKLIPEIFNELVHYRINELELVKQDQQNLQNIRDYLADISLQLLLIQEHLVKIEFLRCKLSMIRHELMNVNEAKKEVSRGNKESKHYINRLLQRLMGIYDDIEHLNQTSRVLGISRDEKAGIGVSAIDAGIFPSGLDVRLSLEHEKQKYSEDFMYEYNHSYAKALFENYKLQDIAFTGLEDNNSSNEDKSNHDYSNKSEILAEDEKKLGDPQYYELSEHEESYKMKQTSPKGDKSVKYLNNQKHKKRVKNLDKKSIQKAKKLWNKK</sequence>
<keyword evidence="2" id="KW-0472">Membrane</keyword>
<feature type="transmembrane region" description="Helical" evidence="2">
    <location>
        <begin position="463"/>
        <end position="482"/>
    </location>
</feature>
<evidence type="ECO:0000313" key="3">
    <source>
        <dbReference type="EMBL" id="OII71581.1"/>
    </source>
</evidence>
<evidence type="ECO:0000256" key="1">
    <source>
        <dbReference type="SAM" id="MobiDB-lite"/>
    </source>
</evidence>
<dbReference type="OrthoDB" id="342199at2759"/>
<evidence type="ECO:0000256" key="2">
    <source>
        <dbReference type="SAM" id="Phobius"/>
    </source>
</evidence>
<feature type="transmembrane region" description="Helical" evidence="2">
    <location>
        <begin position="1088"/>
        <end position="1110"/>
    </location>
</feature>
<feature type="transmembrane region" description="Helical" evidence="2">
    <location>
        <begin position="1154"/>
        <end position="1178"/>
    </location>
</feature>
<comment type="caution">
    <text evidence="3">The sequence shown here is derived from an EMBL/GenBank/DDBJ whole genome shotgun (WGS) entry which is preliminary data.</text>
</comment>
<feature type="transmembrane region" description="Helical" evidence="2">
    <location>
        <begin position="578"/>
        <end position="597"/>
    </location>
</feature>
<accession>A0A1J4MFG9</accession>
<keyword evidence="2" id="KW-1133">Transmembrane helix</keyword>
<name>A0A1J4MFG9_9CRYT</name>
<feature type="transmembrane region" description="Helical" evidence="2">
    <location>
        <begin position="1419"/>
        <end position="1440"/>
    </location>
</feature>
<feature type="transmembrane region" description="Helical" evidence="2">
    <location>
        <begin position="489"/>
        <end position="508"/>
    </location>
</feature>